<protein>
    <submittedName>
        <fullName evidence="1">Uncharacterized protein</fullName>
    </submittedName>
</protein>
<reference evidence="1" key="1">
    <citation type="submission" date="2014-09" db="EMBL/GenBank/DDBJ databases">
        <authorList>
            <person name="Magalhaes I.L.F."/>
            <person name="Oliveira U."/>
            <person name="Santos F.R."/>
            <person name="Vidigal T.H.D.A."/>
            <person name="Brescovit A.D."/>
            <person name="Santos A.J."/>
        </authorList>
    </citation>
    <scope>NUCLEOTIDE SEQUENCE</scope>
    <source>
        <tissue evidence="1">Shoot tissue taken approximately 20 cm above the soil surface</tissue>
    </source>
</reference>
<evidence type="ECO:0000313" key="1">
    <source>
        <dbReference type="EMBL" id="JAD70488.1"/>
    </source>
</evidence>
<name>A0A0A9C7Q4_ARUDO</name>
<proteinExistence type="predicted"/>
<dbReference type="EMBL" id="GBRH01227407">
    <property type="protein sequence ID" value="JAD70488.1"/>
    <property type="molecule type" value="Transcribed_RNA"/>
</dbReference>
<reference evidence="1" key="2">
    <citation type="journal article" date="2015" name="Data Brief">
        <title>Shoot transcriptome of the giant reed, Arundo donax.</title>
        <authorList>
            <person name="Barrero R.A."/>
            <person name="Guerrero F.D."/>
            <person name="Moolhuijzen P."/>
            <person name="Goolsby J.A."/>
            <person name="Tidwell J."/>
            <person name="Bellgard S.E."/>
            <person name="Bellgard M.I."/>
        </authorList>
    </citation>
    <scope>NUCLEOTIDE SEQUENCE</scope>
    <source>
        <tissue evidence="1">Shoot tissue taken approximately 20 cm above the soil surface</tissue>
    </source>
</reference>
<sequence>MWVMVRQAALVQLCSRRTQTSAFISSVVMTM</sequence>
<accession>A0A0A9C7Q4</accession>
<dbReference type="AlphaFoldDB" id="A0A0A9C7Q4"/>
<organism evidence="1">
    <name type="scientific">Arundo donax</name>
    <name type="common">Giant reed</name>
    <name type="synonym">Donax arundinaceus</name>
    <dbReference type="NCBI Taxonomy" id="35708"/>
    <lineage>
        <taxon>Eukaryota</taxon>
        <taxon>Viridiplantae</taxon>
        <taxon>Streptophyta</taxon>
        <taxon>Embryophyta</taxon>
        <taxon>Tracheophyta</taxon>
        <taxon>Spermatophyta</taxon>
        <taxon>Magnoliopsida</taxon>
        <taxon>Liliopsida</taxon>
        <taxon>Poales</taxon>
        <taxon>Poaceae</taxon>
        <taxon>PACMAD clade</taxon>
        <taxon>Arundinoideae</taxon>
        <taxon>Arundineae</taxon>
        <taxon>Arundo</taxon>
    </lineage>
</organism>